<dbReference type="EMBL" id="JABZMK010000025">
    <property type="protein sequence ID" value="MBF1129446.1"/>
    <property type="molecule type" value="Genomic_DNA"/>
</dbReference>
<evidence type="ECO:0000313" key="1">
    <source>
        <dbReference type="EMBL" id="MBF1129446.1"/>
    </source>
</evidence>
<evidence type="ECO:0000313" key="2">
    <source>
        <dbReference type="Proteomes" id="UP000757890"/>
    </source>
</evidence>
<reference evidence="1" key="1">
    <citation type="submission" date="2020-04" db="EMBL/GenBank/DDBJ databases">
        <title>Deep metagenomics examines the oral microbiome during advanced dental caries in children, revealing novel taxa and co-occurrences with host molecules.</title>
        <authorList>
            <person name="Baker J.L."/>
            <person name="Morton J.T."/>
            <person name="Dinis M."/>
            <person name="Alvarez R."/>
            <person name="Tran N.C."/>
            <person name="Knight R."/>
            <person name="Edlund A."/>
        </authorList>
    </citation>
    <scope>NUCLEOTIDE SEQUENCE</scope>
    <source>
        <strain evidence="1">JCVI_32_bin.14</strain>
    </source>
</reference>
<dbReference type="NCBIfam" id="NF038065">
    <property type="entry name" value="Pr6Pr"/>
    <property type="match status" value="1"/>
</dbReference>
<sequence length="224" mass="26405">MEIALIYRWAVFILLVLGLILLMKHGVLTPFVFWSRIQYYTFSTFTLFFIWLGATLFKADIPFLYTADCRYIVAAGLVTLSVMYHIIVRPGAIRTHRLNDISYEHFSFYNYIFHYFIPVLMTADYLFFVDKTELHWHIMISWMIYPALYVVFVYWRAWMTIVTHGTSHLYPYTFMDPRMNDVFSITKGCLKVGFQFFLIGICVYAAGKGLYLLDIPPAAWTYNG</sequence>
<protein>
    <submittedName>
        <fullName evidence="1">Pr6Pr family membrane protein</fullName>
    </submittedName>
</protein>
<dbReference type="InterPro" id="IPR049713">
    <property type="entry name" value="Pr6Pr-like"/>
</dbReference>
<dbReference type="Proteomes" id="UP000757890">
    <property type="component" value="Unassembled WGS sequence"/>
</dbReference>
<dbReference type="GeneID" id="78278275"/>
<comment type="caution">
    <text evidence="1">The sequence shown here is derived from an EMBL/GenBank/DDBJ whole genome shotgun (WGS) entry which is preliminary data.</text>
</comment>
<dbReference type="RefSeq" id="WP_007070701.1">
    <property type="nucleotide sequence ID" value="NZ_CAUBBU010000004.1"/>
</dbReference>
<gene>
    <name evidence="1" type="ORF">HXL70_05300</name>
</gene>
<name>A0A6L6TQ97_9FIRM</name>
<proteinExistence type="predicted"/>
<dbReference type="AlphaFoldDB" id="A0A6L6TQ97"/>
<organism evidence="1 2">
    <name type="scientific">Dialister invisus</name>
    <dbReference type="NCBI Taxonomy" id="218538"/>
    <lineage>
        <taxon>Bacteria</taxon>
        <taxon>Bacillati</taxon>
        <taxon>Bacillota</taxon>
        <taxon>Negativicutes</taxon>
        <taxon>Veillonellales</taxon>
        <taxon>Veillonellaceae</taxon>
        <taxon>Dialister</taxon>
    </lineage>
</organism>
<accession>A0A6L6TQ97</accession>